<evidence type="ECO:0000313" key="3">
    <source>
        <dbReference type="Proteomes" id="UP000078459"/>
    </source>
</evidence>
<feature type="compositionally biased region" description="Basic residues" evidence="1">
    <location>
        <begin position="249"/>
        <end position="260"/>
    </location>
</feature>
<evidence type="ECO:0000313" key="2">
    <source>
        <dbReference type="EMBL" id="OAQ41928.1"/>
    </source>
</evidence>
<dbReference type="STRING" id="1826909.A5893_02080"/>
<dbReference type="AlphaFoldDB" id="A0A179DM01"/>
<protein>
    <recommendedName>
        <fullName evidence="4">DUF3945 domain-containing protein</fullName>
    </recommendedName>
</protein>
<keyword evidence="3" id="KW-1185">Reference proteome</keyword>
<feature type="region of interest" description="Disordered" evidence="1">
    <location>
        <begin position="226"/>
        <end position="260"/>
    </location>
</feature>
<evidence type="ECO:0000256" key="1">
    <source>
        <dbReference type="SAM" id="MobiDB-lite"/>
    </source>
</evidence>
<accession>A0A179DM01</accession>
<dbReference type="EMBL" id="LWHJ01000011">
    <property type="protein sequence ID" value="OAQ41928.1"/>
    <property type="molecule type" value="Genomic_DNA"/>
</dbReference>
<proteinExistence type="predicted"/>
<name>A0A179DM01_9SPHI</name>
<gene>
    <name evidence="2" type="ORF">A5893_02080</name>
</gene>
<dbReference type="Proteomes" id="UP000078459">
    <property type="component" value="Unassembled WGS sequence"/>
</dbReference>
<reference evidence="2 3" key="2">
    <citation type="submission" date="2016-06" db="EMBL/GenBank/DDBJ databases">
        <title>Pedobacter psychrophilus sp. nov., isolated from Antarctic fragmentary rock.</title>
        <authorList>
            <person name="Svec P."/>
        </authorList>
    </citation>
    <scope>NUCLEOTIDE SEQUENCE [LARGE SCALE GENOMIC DNA]</scope>
    <source>
        <strain evidence="2 3">CCM 8644</strain>
    </source>
</reference>
<sequence>MKNLEFLNDQIFYTGFGKELEEDLKANLEKGEKSFDLNYQNTYGTDKVEAKLNFTKSSQSELYFFNSYDMNLQKGNGQEVRQRFFIGKENNITLKEAYNLLCGRAINKSWTKLEKVGDGEDVKYKPTEEKYDAWLQLDFNNKDDNGNFKALRYHDNYNFDLDKFLSELNIKGISNEADKQQLVDSLKKGNRQAVIKVEQDETKQIFIEANPKDRIVNVYEAKQSVSQKEEIAKSPKSQKIEVTESIKRNERKQKKQGMQV</sequence>
<comment type="caution">
    <text evidence="2">The sequence shown here is derived from an EMBL/GenBank/DDBJ whole genome shotgun (WGS) entry which is preliminary data.</text>
</comment>
<evidence type="ECO:0008006" key="4">
    <source>
        <dbReference type="Google" id="ProtNLM"/>
    </source>
</evidence>
<reference evidence="2 3" key="1">
    <citation type="submission" date="2016-04" db="EMBL/GenBank/DDBJ databases">
        <authorList>
            <person name="Evans L.H."/>
            <person name="Alamgir A."/>
            <person name="Owens N."/>
            <person name="Weber N.D."/>
            <person name="Virtaneva K."/>
            <person name="Barbian K."/>
            <person name="Babar A."/>
            <person name="Rosenke K."/>
        </authorList>
    </citation>
    <scope>NUCLEOTIDE SEQUENCE [LARGE SCALE GENOMIC DNA]</scope>
    <source>
        <strain evidence="2 3">CCM 8644</strain>
    </source>
</reference>
<organism evidence="2 3">
    <name type="scientific">Pedobacter psychrophilus</name>
    <dbReference type="NCBI Taxonomy" id="1826909"/>
    <lineage>
        <taxon>Bacteria</taxon>
        <taxon>Pseudomonadati</taxon>
        <taxon>Bacteroidota</taxon>
        <taxon>Sphingobacteriia</taxon>
        <taxon>Sphingobacteriales</taxon>
        <taxon>Sphingobacteriaceae</taxon>
        <taxon>Pedobacter</taxon>
    </lineage>
</organism>
<feature type="compositionally biased region" description="Basic and acidic residues" evidence="1">
    <location>
        <begin position="227"/>
        <end position="248"/>
    </location>
</feature>